<dbReference type="Pfam" id="PF00583">
    <property type="entry name" value="Acetyltransf_1"/>
    <property type="match status" value="1"/>
</dbReference>
<keyword evidence="3" id="KW-1185">Reference proteome</keyword>
<dbReference type="CDD" id="cd04301">
    <property type="entry name" value="NAT_SF"/>
    <property type="match status" value="1"/>
</dbReference>
<comment type="caution">
    <text evidence="2">The sequence shown here is derived from an EMBL/GenBank/DDBJ whole genome shotgun (WGS) entry which is preliminary data.</text>
</comment>
<sequence>MISTKDWLKASWDAGIDLLRPVSDRETGDAACPPLPITRPTLVVPIRSLGPTYRERIATHLLALEPGDRYLRFGYPANDAQIHRYVAQLDFERDEIFGVYNRRLELIAMAHLALAQHPEHEQCAEFGVSVLRKARGQGLGARLFERATIHARNAGVRLVFIHALSENTAMLKIVRNAGAVIEQDAGESEAYLTLPPASLDSRMTELVEQQWAELDYRLKQQAQQFRHFLAGVQEIRQGVQAARHQSAE</sequence>
<keyword evidence="2" id="KW-0012">Acyltransferase</keyword>
<evidence type="ECO:0000313" key="2">
    <source>
        <dbReference type="EMBL" id="MFC4789959.1"/>
    </source>
</evidence>
<dbReference type="SUPFAM" id="SSF55729">
    <property type="entry name" value="Acyl-CoA N-acyltransferases (Nat)"/>
    <property type="match status" value="1"/>
</dbReference>
<proteinExistence type="predicted"/>
<gene>
    <name evidence="2" type="ORF">ACFO6X_13310</name>
</gene>
<dbReference type="InterPro" id="IPR000182">
    <property type="entry name" value="GNAT_dom"/>
</dbReference>
<evidence type="ECO:0000313" key="3">
    <source>
        <dbReference type="Proteomes" id="UP001596001"/>
    </source>
</evidence>
<dbReference type="Gene3D" id="3.40.630.30">
    <property type="match status" value="1"/>
</dbReference>
<keyword evidence="2" id="KW-0808">Transferase</keyword>
<dbReference type="Proteomes" id="UP001596001">
    <property type="component" value="Unassembled WGS sequence"/>
</dbReference>
<reference evidence="3" key="1">
    <citation type="journal article" date="2019" name="Int. J. Syst. Evol. Microbiol.">
        <title>The Global Catalogue of Microorganisms (GCM) 10K type strain sequencing project: providing services to taxonomists for standard genome sequencing and annotation.</title>
        <authorList>
            <consortium name="The Broad Institute Genomics Platform"/>
            <consortium name="The Broad Institute Genome Sequencing Center for Infectious Disease"/>
            <person name="Wu L."/>
            <person name="Ma J."/>
        </authorList>
    </citation>
    <scope>NUCLEOTIDE SEQUENCE [LARGE SCALE GENOMIC DNA]</scope>
    <source>
        <strain evidence="3">CCUG 49452</strain>
    </source>
</reference>
<name>A0ABV9QGL4_9BURK</name>
<dbReference type="EC" id="2.3.-.-" evidence="2"/>
<dbReference type="RefSeq" id="WP_382433849.1">
    <property type="nucleotide sequence ID" value="NZ_JBHSHJ010000012.1"/>
</dbReference>
<accession>A0ABV9QGL4</accession>
<organism evidence="2 3">
    <name type="scientific">Giesbergeria sinuosa</name>
    <dbReference type="NCBI Taxonomy" id="80883"/>
    <lineage>
        <taxon>Bacteria</taxon>
        <taxon>Pseudomonadati</taxon>
        <taxon>Pseudomonadota</taxon>
        <taxon>Betaproteobacteria</taxon>
        <taxon>Burkholderiales</taxon>
        <taxon>Comamonadaceae</taxon>
        <taxon>Giesbergeria</taxon>
    </lineage>
</organism>
<dbReference type="EMBL" id="JBHSHJ010000012">
    <property type="protein sequence ID" value="MFC4789959.1"/>
    <property type="molecule type" value="Genomic_DNA"/>
</dbReference>
<dbReference type="GO" id="GO:0016746">
    <property type="term" value="F:acyltransferase activity"/>
    <property type="evidence" value="ECO:0007669"/>
    <property type="project" value="UniProtKB-KW"/>
</dbReference>
<feature type="domain" description="N-acetyltransferase" evidence="1">
    <location>
        <begin position="59"/>
        <end position="208"/>
    </location>
</feature>
<dbReference type="PROSITE" id="PS51186">
    <property type="entry name" value="GNAT"/>
    <property type="match status" value="1"/>
</dbReference>
<dbReference type="InterPro" id="IPR016181">
    <property type="entry name" value="Acyl_CoA_acyltransferase"/>
</dbReference>
<protein>
    <submittedName>
        <fullName evidence="2">GNAT family N-acetyltransferase</fullName>
        <ecNumber evidence="2">2.3.-.-</ecNumber>
    </submittedName>
</protein>
<evidence type="ECO:0000259" key="1">
    <source>
        <dbReference type="PROSITE" id="PS51186"/>
    </source>
</evidence>